<keyword evidence="3" id="KW-1185">Reference proteome</keyword>
<proteinExistence type="predicted"/>
<feature type="compositionally biased region" description="Polar residues" evidence="1">
    <location>
        <begin position="20"/>
        <end position="32"/>
    </location>
</feature>
<protein>
    <submittedName>
        <fullName evidence="2">Uncharacterized protein</fullName>
    </submittedName>
</protein>
<reference evidence="2 3" key="1">
    <citation type="journal article" date="2021" name="BMC Genomics">
        <title>Datura genome reveals duplications of psychoactive alkaloid biosynthetic genes and high mutation rate following tissue culture.</title>
        <authorList>
            <person name="Rajewski A."/>
            <person name="Carter-House D."/>
            <person name="Stajich J."/>
            <person name="Litt A."/>
        </authorList>
    </citation>
    <scope>NUCLEOTIDE SEQUENCE [LARGE SCALE GENOMIC DNA]</scope>
    <source>
        <strain evidence="2">AR-01</strain>
    </source>
</reference>
<evidence type="ECO:0000313" key="3">
    <source>
        <dbReference type="Proteomes" id="UP000823775"/>
    </source>
</evidence>
<organism evidence="2 3">
    <name type="scientific">Datura stramonium</name>
    <name type="common">Jimsonweed</name>
    <name type="synonym">Common thornapple</name>
    <dbReference type="NCBI Taxonomy" id="4076"/>
    <lineage>
        <taxon>Eukaryota</taxon>
        <taxon>Viridiplantae</taxon>
        <taxon>Streptophyta</taxon>
        <taxon>Embryophyta</taxon>
        <taxon>Tracheophyta</taxon>
        <taxon>Spermatophyta</taxon>
        <taxon>Magnoliopsida</taxon>
        <taxon>eudicotyledons</taxon>
        <taxon>Gunneridae</taxon>
        <taxon>Pentapetalae</taxon>
        <taxon>asterids</taxon>
        <taxon>lamiids</taxon>
        <taxon>Solanales</taxon>
        <taxon>Solanaceae</taxon>
        <taxon>Solanoideae</taxon>
        <taxon>Datureae</taxon>
        <taxon>Datura</taxon>
    </lineage>
</organism>
<feature type="region of interest" description="Disordered" evidence="1">
    <location>
        <begin position="20"/>
        <end position="56"/>
    </location>
</feature>
<evidence type="ECO:0000256" key="1">
    <source>
        <dbReference type="SAM" id="MobiDB-lite"/>
    </source>
</evidence>
<gene>
    <name evidence="2" type="ORF">HAX54_015841</name>
</gene>
<evidence type="ECO:0000313" key="2">
    <source>
        <dbReference type="EMBL" id="MCD9558460.1"/>
    </source>
</evidence>
<dbReference type="Proteomes" id="UP000823775">
    <property type="component" value="Unassembled WGS sequence"/>
</dbReference>
<sequence length="89" mass="9910">MENLNHVELTEAQLVEATQNAQQGLINQTPINRRSPPAEEPNLEQTGSGRVLGPMEETRAEKIDDEKESLSKLDVANKLVVINVEPYET</sequence>
<dbReference type="EMBL" id="JACEIK010002014">
    <property type="protein sequence ID" value="MCD9558460.1"/>
    <property type="molecule type" value="Genomic_DNA"/>
</dbReference>
<comment type="caution">
    <text evidence="2">The sequence shown here is derived from an EMBL/GenBank/DDBJ whole genome shotgun (WGS) entry which is preliminary data.</text>
</comment>
<name>A0ABS8UIJ1_DATST</name>
<accession>A0ABS8UIJ1</accession>